<evidence type="ECO:0000259" key="1">
    <source>
        <dbReference type="Pfam" id="PF25232"/>
    </source>
</evidence>
<name>A0A401WBT2_STREY</name>
<keyword evidence="3" id="KW-1185">Reference proteome</keyword>
<comment type="caution">
    <text evidence="2">The sequence shown here is derived from an EMBL/GenBank/DDBJ whole genome shotgun (WGS) entry which is preliminary data.</text>
</comment>
<dbReference type="Pfam" id="PF25232">
    <property type="entry name" value="DUF7848"/>
    <property type="match status" value="1"/>
</dbReference>
<accession>A0A401WBT2</accession>
<protein>
    <recommendedName>
        <fullName evidence="1">DUF7848 domain-containing protein</fullName>
    </recommendedName>
</protein>
<organism evidence="2 3">
    <name type="scientific">Streptomyces paromomycinus</name>
    <name type="common">Streptomyces rimosus subsp. paromomycinus</name>
    <dbReference type="NCBI Taxonomy" id="92743"/>
    <lineage>
        <taxon>Bacteria</taxon>
        <taxon>Bacillati</taxon>
        <taxon>Actinomycetota</taxon>
        <taxon>Actinomycetes</taxon>
        <taxon>Kitasatosporales</taxon>
        <taxon>Streptomycetaceae</taxon>
        <taxon>Streptomyces</taxon>
    </lineage>
</organism>
<dbReference type="InterPro" id="IPR057170">
    <property type="entry name" value="DUF7848"/>
</dbReference>
<dbReference type="Proteomes" id="UP000286746">
    <property type="component" value="Unassembled WGS sequence"/>
</dbReference>
<evidence type="ECO:0000313" key="2">
    <source>
        <dbReference type="EMBL" id="GCD46720.1"/>
    </source>
</evidence>
<reference evidence="2 3" key="1">
    <citation type="submission" date="2018-11" db="EMBL/GenBank/DDBJ databases">
        <title>Whole genome sequence of Streptomyces paromomycinus NBRC 15454(T).</title>
        <authorList>
            <person name="Komaki H."/>
            <person name="Tamura T."/>
        </authorList>
    </citation>
    <scope>NUCLEOTIDE SEQUENCE [LARGE SCALE GENOMIC DNA]</scope>
    <source>
        <strain evidence="2 3">NBRC 15454</strain>
    </source>
</reference>
<evidence type="ECO:0000313" key="3">
    <source>
        <dbReference type="Proteomes" id="UP000286746"/>
    </source>
</evidence>
<sequence>MATPVPVPTRMEIQITGIRAHFAECVTEQDDGEMCDACSSAWDSPVPANAWIRAHADEKGHTKFKKHTEEDVTTFTRPARAK</sequence>
<feature type="domain" description="DUF7848" evidence="1">
    <location>
        <begin position="22"/>
        <end position="74"/>
    </location>
</feature>
<dbReference type="AlphaFoldDB" id="A0A401WBT2"/>
<gene>
    <name evidence="2" type="ORF">GKJPGBOP_06471</name>
</gene>
<dbReference type="EMBL" id="BHZD01000001">
    <property type="protein sequence ID" value="GCD46720.1"/>
    <property type="molecule type" value="Genomic_DNA"/>
</dbReference>
<proteinExistence type="predicted"/>